<reference evidence="4 5" key="1">
    <citation type="submission" date="2024-01" db="EMBL/GenBank/DDBJ databases">
        <title>Complete genome sequence of Citroniella saccharovorans strain M6.X9, isolated from human fecal sample.</title>
        <authorList>
            <person name="Cheng G."/>
            <person name="Westerholm M."/>
            <person name="Schnurer A."/>
        </authorList>
    </citation>
    <scope>NUCLEOTIDE SEQUENCE [LARGE SCALE GENOMIC DNA]</scope>
    <source>
        <strain evidence="4 5">DSM 29873</strain>
    </source>
</reference>
<proteinExistence type="predicted"/>
<evidence type="ECO:0000259" key="3">
    <source>
        <dbReference type="Pfam" id="PF11761"/>
    </source>
</evidence>
<feature type="domain" description="Cobalamin biosynthesis central region" evidence="3">
    <location>
        <begin position="93"/>
        <end position="173"/>
    </location>
</feature>
<name>A0AAW9MWQ4_9FIRM</name>
<feature type="domain" description="CobE/GbiG C-terminal" evidence="1">
    <location>
        <begin position="179"/>
        <end position="294"/>
    </location>
</feature>
<evidence type="ECO:0000259" key="1">
    <source>
        <dbReference type="Pfam" id="PF01890"/>
    </source>
</evidence>
<dbReference type="InterPro" id="IPR052553">
    <property type="entry name" value="CbiG_hydrolase"/>
</dbReference>
<dbReference type="GO" id="GO:0009236">
    <property type="term" value="P:cobalamin biosynthetic process"/>
    <property type="evidence" value="ECO:0007669"/>
    <property type="project" value="InterPro"/>
</dbReference>
<evidence type="ECO:0000313" key="5">
    <source>
        <dbReference type="Proteomes" id="UP001357733"/>
    </source>
</evidence>
<gene>
    <name evidence="4" type="ORF">VLK81_02985</name>
</gene>
<dbReference type="Gene3D" id="3.30.420.180">
    <property type="entry name" value="CobE/GbiG C-terminal domain"/>
    <property type="match status" value="1"/>
</dbReference>
<dbReference type="Pfam" id="PF11761">
    <property type="entry name" value="CbiG_mid"/>
    <property type="match status" value="1"/>
</dbReference>
<organism evidence="4 5">
    <name type="scientific">Citroniella saccharovorans</name>
    <dbReference type="NCBI Taxonomy" id="2053367"/>
    <lineage>
        <taxon>Bacteria</taxon>
        <taxon>Bacillati</taxon>
        <taxon>Bacillota</taxon>
        <taxon>Tissierellia</taxon>
        <taxon>Tissierellales</taxon>
        <taxon>Peptoniphilaceae</taxon>
        <taxon>Citroniella</taxon>
    </lineage>
</organism>
<protein>
    <submittedName>
        <fullName evidence="4">Cobalamin biosynthesis protein</fullName>
    </submittedName>
</protein>
<dbReference type="Gene3D" id="3.40.50.11220">
    <property type="match status" value="1"/>
</dbReference>
<dbReference type="InterPro" id="IPR038029">
    <property type="entry name" value="GbiG_N_sf"/>
</dbReference>
<dbReference type="PANTHER" id="PTHR37477">
    <property type="entry name" value="COBALT-PRECORRIN-5A HYDROLASE"/>
    <property type="match status" value="1"/>
</dbReference>
<dbReference type="SUPFAM" id="SSF159672">
    <property type="entry name" value="CbiG N-terminal domain-like"/>
    <property type="match status" value="1"/>
</dbReference>
<evidence type="ECO:0000313" key="4">
    <source>
        <dbReference type="EMBL" id="MEB3429000.1"/>
    </source>
</evidence>
<comment type="caution">
    <text evidence="4">The sequence shown here is derived from an EMBL/GenBank/DDBJ whole genome shotgun (WGS) entry which is preliminary data.</text>
</comment>
<dbReference type="SUPFAM" id="SSF159664">
    <property type="entry name" value="CobE/GbiG C-terminal domain-like"/>
    <property type="match status" value="1"/>
</dbReference>
<dbReference type="EMBL" id="JAYKOT010000003">
    <property type="protein sequence ID" value="MEB3429000.1"/>
    <property type="molecule type" value="Genomic_DNA"/>
</dbReference>
<feature type="domain" description="Cobalamin synthesis G N-terminal" evidence="2">
    <location>
        <begin position="7"/>
        <end position="87"/>
    </location>
</feature>
<accession>A0AAW9MWQ4</accession>
<dbReference type="AlphaFoldDB" id="A0AAW9MWQ4"/>
<keyword evidence="5" id="KW-1185">Reference proteome</keyword>
<dbReference type="Proteomes" id="UP001357733">
    <property type="component" value="Unassembled WGS sequence"/>
</dbReference>
<dbReference type="InterPro" id="IPR021744">
    <property type="entry name" value="CbiG_N"/>
</dbReference>
<evidence type="ECO:0000259" key="2">
    <source>
        <dbReference type="Pfam" id="PF11760"/>
    </source>
</evidence>
<dbReference type="InterPro" id="IPR002750">
    <property type="entry name" value="CobE/GbiG_C"/>
</dbReference>
<dbReference type="PANTHER" id="PTHR37477:SF1">
    <property type="entry name" value="COBALT-PRECORRIN-5A HYDROLASE"/>
    <property type="match status" value="1"/>
</dbReference>
<dbReference type="RefSeq" id="WP_324619108.1">
    <property type="nucleotide sequence ID" value="NZ_JAYKOT010000003.1"/>
</dbReference>
<dbReference type="Pfam" id="PF11760">
    <property type="entry name" value="CbiG_N"/>
    <property type="match status" value="1"/>
</dbReference>
<dbReference type="InterPro" id="IPR036518">
    <property type="entry name" value="CobE/GbiG_C_sf"/>
</dbReference>
<dbReference type="InterPro" id="IPR021745">
    <property type="entry name" value="CbiG_mid"/>
</dbReference>
<dbReference type="Pfam" id="PF01890">
    <property type="entry name" value="CbiG_C"/>
    <property type="match status" value="1"/>
</dbReference>
<sequence>MGEVREFLSSFWQDINSIIFISSIAICVRLIKDFITTKDKDPAVIVIDDKKINTIPILSNHLGGAGNLAREISEFLENYLVTTTATDNRGIMGIDVFARENSYKIENLKGIKKVSKAMIEGEKVGFYSICKKVLPYKNLVVYSDLDEVKKSSLQNVIVITDKLLDFQSENIFLMRSKSIILGVGSRKGTKSLDLINLINEELFDLNLSSDSIKMIVSIELKKDEKSIIETARHFKVDFRLEKIEELKKYEDLFLGSSLVKSVTGLSSVSEPCAFKYSEKLLKQKIKKDGFTLTIGVCYE</sequence>